<dbReference type="GO" id="GO:0003677">
    <property type="term" value="F:DNA binding"/>
    <property type="evidence" value="ECO:0007669"/>
    <property type="project" value="InterPro"/>
</dbReference>
<proteinExistence type="predicted"/>
<dbReference type="Proteomes" id="UP000509722">
    <property type="component" value="Chromosome"/>
</dbReference>
<name>A0AAE7EA81_9BACT</name>
<dbReference type="GeneID" id="77176003"/>
<evidence type="ECO:0000313" key="3">
    <source>
        <dbReference type="Proteomes" id="UP000509722"/>
    </source>
</evidence>
<feature type="domain" description="Bacteriophage CI repressor N-terminal" evidence="1">
    <location>
        <begin position="12"/>
        <end position="65"/>
    </location>
</feature>
<dbReference type="AlphaFoldDB" id="A0AAE7EA81"/>
<dbReference type="Gene3D" id="1.10.260.40">
    <property type="entry name" value="lambda repressor-like DNA-binding domains"/>
    <property type="match status" value="1"/>
</dbReference>
<reference evidence="2 3" key="1">
    <citation type="submission" date="2020-05" db="EMBL/GenBank/DDBJ databases">
        <title>Complete genome sequencing of Campylobacter and Arcobacter type strains.</title>
        <authorList>
            <person name="Miller W.G."/>
            <person name="Yee E."/>
        </authorList>
    </citation>
    <scope>NUCLEOTIDE SEQUENCE [LARGE SCALE GENOMIC DNA]</scope>
    <source>
        <strain evidence="2 3">LMG 6451</strain>
    </source>
</reference>
<accession>A0AAE7EA81</accession>
<evidence type="ECO:0000313" key="2">
    <source>
        <dbReference type="EMBL" id="QKF84574.1"/>
    </source>
</evidence>
<dbReference type="EMBL" id="CP053832">
    <property type="protein sequence ID" value="QKF84574.1"/>
    <property type="molecule type" value="Genomic_DNA"/>
</dbReference>
<dbReference type="RefSeq" id="WP_018713773.1">
    <property type="nucleotide sequence ID" value="NZ_CP053832.1"/>
</dbReference>
<dbReference type="InterPro" id="IPR010744">
    <property type="entry name" value="Phage_CI_N"/>
</dbReference>
<gene>
    <name evidence="2" type="ORF">CURT_1097</name>
</gene>
<dbReference type="Pfam" id="PF07022">
    <property type="entry name" value="Phage_CI_repr"/>
    <property type="match status" value="1"/>
</dbReference>
<evidence type="ECO:0000259" key="1">
    <source>
        <dbReference type="Pfam" id="PF07022"/>
    </source>
</evidence>
<dbReference type="GO" id="GO:0045892">
    <property type="term" value="P:negative regulation of DNA-templated transcription"/>
    <property type="evidence" value="ECO:0007669"/>
    <property type="project" value="InterPro"/>
</dbReference>
<dbReference type="InterPro" id="IPR010982">
    <property type="entry name" value="Lambda_DNA-bd_dom_sf"/>
</dbReference>
<protein>
    <submittedName>
        <fullName evidence="2">Transcriptional regulator, XRE family</fullName>
    </submittedName>
</protein>
<sequence>MTSFDENIAFLKNLTNANTIKELAEILEVPYRTFNTWQTRGEIPKGRLYEFSEKLGVSMDTLLNGSVKVTGDNNLAFSGDGNTVFGKNADITNVYSPKVNEFLALYKKYGNKNLDKLLDPIIEKLKQIEKISKE</sequence>
<organism evidence="2 3">
    <name type="scientific">Campylobacter ureolyticus</name>
    <dbReference type="NCBI Taxonomy" id="827"/>
    <lineage>
        <taxon>Bacteria</taxon>
        <taxon>Pseudomonadati</taxon>
        <taxon>Campylobacterota</taxon>
        <taxon>Epsilonproteobacteria</taxon>
        <taxon>Campylobacterales</taxon>
        <taxon>Campylobacteraceae</taxon>
        <taxon>Campylobacter</taxon>
    </lineage>
</organism>